<keyword evidence="2" id="KW-0645">Protease</keyword>
<keyword evidence="4 7" id="KW-0732">Signal</keyword>
<keyword evidence="3" id="KW-0479">Metal-binding</keyword>
<evidence type="ECO:0000256" key="1">
    <source>
        <dbReference type="ARBA" id="ARBA00022438"/>
    </source>
</evidence>
<evidence type="ECO:0000256" key="3">
    <source>
        <dbReference type="ARBA" id="ARBA00022723"/>
    </source>
</evidence>
<proteinExistence type="predicted"/>
<organism evidence="9 10">
    <name type="scientific">Terricaulis silvestris</name>
    <dbReference type="NCBI Taxonomy" id="2686094"/>
    <lineage>
        <taxon>Bacteria</taxon>
        <taxon>Pseudomonadati</taxon>
        <taxon>Pseudomonadota</taxon>
        <taxon>Alphaproteobacteria</taxon>
        <taxon>Caulobacterales</taxon>
        <taxon>Caulobacteraceae</taxon>
        <taxon>Terricaulis</taxon>
    </lineage>
</organism>
<evidence type="ECO:0000256" key="4">
    <source>
        <dbReference type="ARBA" id="ARBA00022729"/>
    </source>
</evidence>
<evidence type="ECO:0000256" key="6">
    <source>
        <dbReference type="ARBA" id="ARBA00022833"/>
    </source>
</evidence>
<accession>A0A6I6MJG5</accession>
<evidence type="ECO:0000256" key="7">
    <source>
        <dbReference type="SAM" id="SignalP"/>
    </source>
</evidence>
<reference evidence="10" key="1">
    <citation type="submission" date="2019-12" db="EMBL/GenBank/DDBJ databases">
        <title>Complete genome of Terracaulis silvestris 0127_4.</title>
        <authorList>
            <person name="Vieira S."/>
            <person name="Riedel T."/>
            <person name="Sproer C."/>
            <person name="Pascual J."/>
            <person name="Boedeker C."/>
            <person name="Overmann J."/>
        </authorList>
    </citation>
    <scope>NUCLEOTIDE SEQUENCE [LARGE SCALE GENOMIC DNA]</scope>
    <source>
        <strain evidence="10">0127_4</strain>
    </source>
</reference>
<dbReference type="GO" id="GO:0004177">
    <property type="term" value="F:aminopeptidase activity"/>
    <property type="evidence" value="ECO:0007669"/>
    <property type="project" value="UniProtKB-KW"/>
</dbReference>
<feature type="signal peptide" evidence="7">
    <location>
        <begin position="1"/>
        <end position="18"/>
    </location>
</feature>
<keyword evidence="5 9" id="KW-0378">Hydrolase</keyword>
<dbReference type="SUPFAM" id="SSF53187">
    <property type="entry name" value="Zn-dependent exopeptidases"/>
    <property type="match status" value="1"/>
</dbReference>
<name>A0A6I6MJG5_9CAUL</name>
<evidence type="ECO:0000313" key="9">
    <source>
        <dbReference type="EMBL" id="QGZ94809.1"/>
    </source>
</evidence>
<dbReference type="EMBL" id="CP047045">
    <property type="protein sequence ID" value="QGZ94809.1"/>
    <property type="molecule type" value="Genomic_DNA"/>
</dbReference>
<evidence type="ECO:0000256" key="2">
    <source>
        <dbReference type="ARBA" id="ARBA00022670"/>
    </source>
</evidence>
<dbReference type="SUPFAM" id="SSF52025">
    <property type="entry name" value="PA domain"/>
    <property type="match status" value="1"/>
</dbReference>
<evidence type="ECO:0000313" key="10">
    <source>
        <dbReference type="Proteomes" id="UP000431269"/>
    </source>
</evidence>
<dbReference type="PROSITE" id="PS51257">
    <property type="entry name" value="PROKAR_LIPOPROTEIN"/>
    <property type="match status" value="1"/>
</dbReference>
<dbReference type="PANTHER" id="PTHR12147:SF56">
    <property type="entry name" value="AMINOPEPTIDASE YDR415C-RELATED"/>
    <property type="match status" value="1"/>
</dbReference>
<dbReference type="Proteomes" id="UP000431269">
    <property type="component" value="Chromosome"/>
</dbReference>
<dbReference type="GO" id="GO:0008235">
    <property type="term" value="F:metalloexopeptidase activity"/>
    <property type="evidence" value="ECO:0007669"/>
    <property type="project" value="InterPro"/>
</dbReference>
<keyword evidence="1 9" id="KW-0031">Aminopeptidase</keyword>
<feature type="domain" description="Peptidase M28" evidence="8">
    <location>
        <begin position="310"/>
        <end position="512"/>
    </location>
</feature>
<evidence type="ECO:0000259" key="8">
    <source>
        <dbReference type="Pfam" id="PF04389"/>
    </source>
</evidence>
<dbReference type="Gene3D" id="3.40.630.10">
    <property type="entry name" value="Zn peptidases"/>
    <property type="match status" value="1"/>
</dbReference>
<sequence length="557" mass="60621">MNLRHAFAAAMLALSACATGDNASAPEPTQAFAGAPNSPEALMQHIRVLSSDEFEGRAPGTNGERLTLEYIERMFAGAGLQPGVTLPDGTRSWRQETPLIAATLTEAPTLTFTGRDGARSYAYATQFSAWTRRLQDTVTVENAPLVFVGYGVVAPELNWNDYAGIDMRGKIAVILVNDPDFETGVDGGFGGRAMTYYGRWTYKFEEAARQGAAGAIIIHETGPAAYPWAVIQSATGSTRWDIVREDRGMGRAAFEGWMQNDVALETFRRAGLDFTQLKTRAQQQGFRPVPMNLTGSMTLHTSIEQRTTYNVVGVLPGAARPNETILYSAHWDHLGRCPAIDGDDICNGAVDNATGVASLIELARRFSAEGAPERSVAFIALTAEEQGLLGALSYMQHPLFAPRDTVAAINIDGVNNHGPTHDIEVIGFGKSEMDALITAAAQAQGRRVEPDSSPQAGYFYRSDHLHFAQLGIPVLYMKHGIDMIEGGRERGEALNARYVANDYHKPSDEVTDEWDMSGGVQDLELLYTVGHGLADGSSWPQWNANAEFRAVREESRR</sequence>
<dbReference type="Gene3D" id="3.50.30.30">
    <property type="match status" value="1"/>
</dbReference>
<dbReference type="GO" id="GO:0046872">
    <property type="term" value="F:metal ion binding"/>
    <property type="evidence" value="ECO:0007669"/>
    <property type="project" value="UniProtKB-KW"/>
</dbReference>
<feature type="chain" id="PRO_5026032164" evidence="7">
    <location>
        <begin position="19"/>
        <end position="557"/>
    </location>
</feature>
<gene>
    <name evidence="9" type="ORF">DSM104635_01640</name>
</gene>
<dbReference type="Pfam" id="PF04389">
    <property type="entry name" value="Peptidase_M28"/>
    <property type="match status" value="1"/>
</dbReference>
<evidence type="ECO:0000256" key="5">
    <source>
        <dbReference type="ARBA" id="ARBA00022801"/>
    </source>
</evidence>
<dbReference type="KEGG" id="tsv:DSM104635_01640"/>
<dbReference type="RefSeq" id="WP_158765718.1">
    <property type="nucleotide sequence ID" value="NZ_CP047045.1"/>
</dbReference>
<dbReference type="InterPro" id="IPR045175">
    <property type="entry name" value="M28_fam"/>
</dbReference>
<dbReference type="PANTHER" id="PTHR12147">
    <property type="entry name" value="METALLOPEPTIDASE M28 FAMILY MEMBER"/>
    <property type="match status" value="1"/>
</dbReference>
<dbReference type="EC" id="3.4.11.10" evidence="9"/>
<keyword evidence="10" id="KW-1185">Reference proteome</keyword>
<keyword evidence="6" id="KW-0862">Zinc</keyword>
<dbReference type="InterPro" id="IPR007484">
    <property type="entry name" value="Peptidase_M28"/>
</dbReference>
<dbReference type="CDD" id="cd04821">
    <property type="entry name" value="PA_M28_1_2"/>
    <property type="match status" value="1"/>
</dbReference>
<protein>
    <submittedName>
        <fullName evidence="9">Bacterial leucyl aminopeptidase</fullName>
        <ecNumber evidence="9">3.4.11.10</ecNumber>
    </submittedName>
</protein>
<dbReference type="AlphaFoldDB" id="A0A6I6MJG5"/>
<dbReference type="InterPro" id="IPR046450">
    <property type="entry name" value="PA_dom_sf"/>
</dbReference>
<dbReference type="GO" id="GO:0006508">
    <property type="term" value="P:proteolysis"/>
    <property type="evidence" value="ECO:0007669"/>
    <property type="project" value="UniProtKB-KW"/>
</dbReference>